<gene>
    <name evidence="3" type="ORF">DILT_LOCUS12891</name>
</gene>
<dbReference type="InterPro" id="IPR013783">
    <property type="entry name" value="Ig-like_fold"/>
</dbReference>
<dbReference type="PROSITE" id="PS50853">
    <property type="entry name" value="FN3"/>
    <property type="match status" value="3"/>
</dbReference>
<keyword evidence="1" id="KW-0677">Repeat</keyword>
<accession>A0A3P7M4T3</accession>
<dbReference type="OrthoDB" id="18894at2759"/>
<dbReference type="Proteomes" id="UP000281553">
    <property type="component" value="Unassembled WGS sequence"/>
</dbReference>
<protein>
    <recommendedName>
        <fullName evidence="2">Fibronectin type-III domain-containing protein</fullName>
    </recommendedName>
</protein>
<dbReference type="InterPro" id="IPR003961">
    <property type="entry name" value="FN3_dom"/>
</dbReference>
<evidence type="ECO:0000256" key="1">
    <source>
        <dbReference type="ARBA" id="ARBA00022737"/>
    </source>
</evidence>
<dbReference type="AlphaFoldDB" id="A0A3P7M4T3"/>
<dbReference type="SMART" id="SM00060">
    <property type="entry name" value="FN3"/>
    <property type="match status" value="3"/>
</dbReference>
<dbReference type="InterPro" id="IPR050991">
    <property type="entry name" value="ECM_Regulatory_Proteins"/>
</dbReference>
<dbReference type="CDD" id="cd00063">
    <property type="entry name" value="FN3"/>
    <property type="match status" value="2"/>
</dbReference>
<evidence type="ECO:0000313" key="3">
    <source>
        <dbReference type="EMBL" id="VDN17298.1"/>
    </source>
</evidence>
<dbReference type="Gene3D" id="2.60.40.10">
    <property type="entry name" value="Immunoglobulins"/>
    <property type="match status" value="3"/>
</dbReference>
<name>A0A3P7M4T3_DIBLA</name>
<sequence>MRVRWTHDSDNTSGFLAIATSSLNLAATTAHTCEVTPNQPISECQFVDLQPGTPYKITVKAYSSADAYSTGSDGGIHYTLPSAPTDVVVSDVLARSFQLNWTPVKAIVDNGYSYVATAQPLRVAVTNGTSTDGQLAEVLDCKTTATSCSLVGLEPDTAYAVSVKVCTAHSPCSVSSVSVTQTTAPLSPSSPRLDTVTDKTARVSWEELIKGDSLGLTYVAAAMPLSGGSGVECESQGQFGIQTSCILDGLAPQTNYSVRHTFGTEQLSNQTIRYGDMFSSLNKAQITLW</sequence>
<feature type="domain" description="Fibronectin type-III" evidence="2">
    <location>
        <begin position="1"/>
        <end position="82"/>
    </location>
</feature>
<dbReference type="EMBL" id="UYRU01068052">
    <property type="protein sequence ID" value="VDN17298.1"/>
    <property type="molecule type" value="Genomic_DNA"/>
</dbReference>
<dbReference type="PANTHER" id="PTHR46708">
    <property type="entry name" value="TENASCIN"/>
    <property type="match status" value="1"/>
</dbReference>
<evidence type="ECO:0000313" key="4">
    <source>
        <dbReference type="Proteomes" id="UP000281553"/>
    </source>
</evidence>
<feature type="domain" description="Fibronectin type-III" evidence="2">
    <location>
        <begin position="187"/>
        <end position="289"/>
    </location>
</feature>
<organism evidence="3 4">
    <name type="scientific">Dibothriocephalus latus</name>
    <name type="common">Fish tapeworm</name>
    <name type="synonym">Diphyllobothrium latum</name>
    <dbReference type="NCBI Taxonomy" id="60516"/>
    <lineage>
        <taxon>Eukaryota</taxon>
        <taxon>Metazoa</taxon>
        <taxon>Spiralia</taxon>
        <taxon>Lophotrochozoa</taxon>
        <taxon>Platyhelminthes</taxon>
        <taxon>Cestoda</taxon>
        <taxon>Eucestoda</taxon>
        <taxon>Diphyllobothriidea</taxon>
        <taxon>Diphyllobothriidae</taxon>
        <taxon>Dibothriocephalus</taxon>
    </lineage>
</organism>
<dbReference type="PANTHER" id="PTHR46708:SF2">
    <property type="entry name" value="FIBRONECTIN TYPE-III DOMAIN-CONTAINING PROTEIN"/>
    <property type="match status" value="1"/>
</dbReference>
<dbReference type="Pfam" id="PF00041">
    <property type="entry name" value="fn3"/>
    <property type="match status" value="1"/>
</dbReference>
<proteinExistence type="predicted"/>
<dbReference type="SUPFAM" id="SSF49265">
    <property type="entry name" value="Fibronectin type III"/>
    <property type="match status" value="2"/>
</dbReference>
<keyword evidence="4" id="KW-1185">Reference proteome</keyword>
<dbReference type="InterPro" id="IPR036116">
    <property type="entry name" value="FN3_sf"/>
</dbReference>
<evidence type="ECO:0000259" key="2">
    <source>
        <dbReference type="PROSITE" id="PS50853"/>
    </source>
</evidence>
<reference evidence="3 4" key="1">
    <citation type="submission" date="2018-11" db="EMBL/GenBank/DDBJ databases">
        <authorList>
            <consortium name="Pathogen Informatics"/>
        </authorList>
    </citation>
    <scope>NUCLEOTIDE SEQUENCE [LARGE SCALE GENOMIC DNA]</scope>
</reference>
<feature type="domain" description="Fibronectin type-III" evidence="2">
    <location>
        <begin position="83"/>
        <end position="186"/>
    </location>
</feature>